<feature type="domain" description="Thoeris protein ThsB TIR-like" evidence="1">
    <location>
        <begin position="8"/>
        <end position="105"/>
    </location>
</feature>
<evidence type="ECO:0000313" key="2">
    <source>
        <dbReference type="EMBL" id="TDD65542.1"/>
    </source>
</evidence>
<dbReference type="Proteomes" id="UP000295217">
    <property type="component" value="Unassembled WGS sequence"/>
</dbReference>
<dbReference type="InterPro" id="IPR015032">
    <property type="entry name" value="ThsB__TIR-like_domain"/>
</dbReference>
<organism evidence="2 3">
    <name type="scientific">Jiangella aurantiaca</name>
    <dbReference type="NCBI Taxonomy" id="2530373"/>
    <lineage>
        <taxon>Bacteria</taxon>
        <taxon>Bacillati</taxon>
        <taxon>Actinomycetota</taxon>
        <taxon>Actinomycetes</taxon>
        <taxon>Jiangellales</taxon>
        <taxon>Jiangellaceae</taxon>
        <taxon>Jiangella</taxon>
    </lineage>
</organism>
<dbReference type="Gene3D" id="3.40.50.11200">
    <property type="match status" value="1"/>
</dbReference>
<reference evidence="2 3" key="1">
    <citation type="submission" date="2019-02" db="EMBL/GenBank/DDBJ databases">
        <title>Draft genome sequences of novel Actinobacteria.</title>
        <authorList>
            <person name="Sahin N."/>
            <person name="Ay H."/>
            <person name="Saygin H."/>
        </authorList>
    </citation>
    <scope>NUCLEOTIDE SEQUENCE [LARGE SCALE GENOMIC DNA]</scope>
    <source>
        <strain evidence="2 3">8K307</strain>
    </source>
</reference>
<gene>
    <name evidence="2" type="ORF">E1262_24855</name>
</gene>
<dbReference type="EMBL" id="SMLB01000050">
    <property type="protein sequence ID" value="TDD65542.1"/>
    <property type="molecule type" value="Genomic_DNA"/>
</dbReference>
<keyword evidence="3" id="KW-1185">Reference proteome</keyword>
<accession>A0A4R5A7F7</accession>
<dbReference type="RefSeq" id="WP_132106705.1">
    <property type="nucleotide sequence ID" value="NZ_SMLB01000050.1"/>
</dbReference>
<dbReference type="Pfam" id="PF08937">
    <property type="entry name" value="ThsB_TIR"/>
    <property type="match status" value="1"/>
</dbReference>
<dbReference type="AlphaFoldDB" id="A0A4R5A7F7"/>
<evidence type="ECO:0000313" key="3">
    <source>
        <dbReference type="Proteomes" id="UP000295217"/>
    </source>
</evidence>
<proteinExistence type="predicted"/>
<evidence type="ECO:0000259" key="1">
    <source>
        <dbReference type="Pfam" id="PF08937"/>
    </source>
</evidence>
<dbReference type="OrthoDB" id="2218415at2"/>
<name>A0A4R5A7F7_9ACTN</name>
<sequence>MAYRNKLYIAFDGDNDMRWYRLLTAWEANKNIDFDFHNAHDLHPARDTSLPDSIKAQLRKRMQSSKTFLLLVGERTKYIRGYIPWEIEYARHLDLPIVVTNLNDKRRYDSDLCPSSIPSGKGAVHVSYEAQILKHALDNWPIYYASNRQKVLDGVWHYDDEIYKSVGLG</sequence>
<comment type="caution">
    <text evidence="2">The sequence shown here is derived from an EMBL/GenBank/DDBJ whole genome shotgun (WGS) entry which is preliminary data.</text>
</comment>
<protein>
    <submittedName>
        <fullName evidence="2">Molecular chaperone Tir</fullName>
    </submittedName>
</protein>